<dbReference type="EMBL" id="CP031083">
    <property type="protein sequence ID" value="AYF04181.1"/>
    <property type="molecule type" value="Genomic_DNA"/>
</dbReference>
<accession>A0A386UU76</accession>
<organism evidence="1 2">
    <name type="scientific">Paracoccus yeei</name>
    <dbReference type="NCBI Taxonomy" id="147645"/>
    <lineage>
        <taxon>Bacteria</taxon>
        <taxon>Pseudomonadati</taxon>
        <taxon>Pseudomonadota</taxon>
        <taxon>Alphaproteobacteria</taxon>
        <taxon>Rhodobacterales</taxon>
        <taxon>Paracoccaceae</taxon>
        <taxon>Paracoccus</taxon>
    </lineage>
</organism>
<reference evidence="2" key="1">
    <citation type="submission" date="2018-07" db="EMBL/GenBank/DDBJ databases">
        <title>Genome Structure of the Opportunistic Pathogen Paracoccus yeei (Alphaproteobacteria) and Identification of Putative Virulence Factors.</title>
        <authorList>
            <person name="Lasek R."/>
            <person name="Szuplewska M."/>
            <person name="Mitura M."/>
            <person name="Decewicz P."/>
            <person name="Chmielowska C."/>
            <person name="Pawlot A."/>
            <person name="Sentkowska D."/>
            <person name="Czarnecki J."/>
            <person name="Bartosik D."/>
        </authorList>
    </citation>
    <scope>NUCLEOTIDE SEQUENCE [LARGE SCALE GENOMIC DNA]</scope>
    <source>
        <strain evidence="2">CCUG 32053</strain>
        <plasmid evidence="2">pyee5</plasmid>
    </source>
</reference>
<sequence length="54" mass="6036">MGLKNKSYAAAVRQKVADDGIRWLFASTTQRAVSNIPMIIRWSRVDMASHTGTK</sequence>
<dbReference type="Proteomes" id="UP000272010">
    <property type="component" value="Plasmid pYEE5"/>
</dbReference>
<proteinExistence type="predicted"/>
<evidence type="ECO:0000313" key="2">
    <source>
        <dbReference type="Proteomes" id="UP000272010"/>
    </source>
</evidence>
<dbReference type="AlphaFoldDB" id="A0A386UU76"/>
<gene>
    <name evidence="1" type="ORF">PY32053_04692</name>
</gene>
<evidence type="ECO:0000313" key="1">
    <source>
        <dbReference type="EMBL" id="AYF04181.1"/>
    </source>
</evidence>
<protein>
    <submittedName>
        <fullName evidence="1">Uncharacterized protein</fullName>
    </submittedName>
</protein>
<geneLocation type="plasmid" evidence="2">
    <name>pyee5</name>
</geneLocation>
<keyword evidence="1" id="KW-0614">Plasmid</keyword>
<name>A0A386UU76_9RHOB</name>